<dbReference type="KEGG" id="gur:Gura_4353"/>
<name>A5G9M8_GEOUR</name>
<evidence type="ECO:0000313" key="3">
    <source>
        <dbReference type="Proteomes" id="UP000006695"/>
    </source>
</evidence>
<protein>
    <recommendedName>
        <fullName evidence="1">ChsH2 C-terminal OB-fold domain-containing protein</fullName>
    </recommendedName>
</protein>
<dbReference type="InterPro" id="IPR002878">
    <property type="entry name" value="ChsH2_C"/>
</dbReference>
<evidence type="ECO:0000259" key="1">
    <source>
        <dbReference type="Pfam" id="PF01796"/>
    </source>
</evidence>
<dbReference type="HOGENOM" id="CLU_2537793_0_0_7"/>
<accession>A5G9M8</accession>
<reference evidence="2 3" key="1">
    <citation type="submission" date="2007-05" db="EMBL/GenBank/DDBJ databases">
        <title>Complete sequence of Geobacter uraniireducens Rf4.</title>
        <authorList>
            <consortium name="US DOE Joint Genome Institute"/>
            <person name="Copeland A."/>
            <person name="Lucas S."/>
            <person name="Lapidus A."/>
            <person name="Barry K."/>
            <person name="Detter J.C."/>
            <person name="Glavina del Rio T."/>
            <person name="Hammon N."/>
            <person name="Israni S."/>
            <person name="Dalin E."/>
            <person name="Tice H."/>
            <person name="Pitluck S."/>
            <person name="Chertkov O."/>
            <person name="Brettin T."/>
            <person name="Bruce D."/>
            <person name="Han C."/>
            <person name="Schmutz J."/>
            <person name="Larimer F."/>
            <person name="Land M."/>
            <person name="Hauser L."/>
            <person name="Kyrpides N."/>
            <person name="Mikhailova N."/>
            <person name="Shelobolina E."/>
            <person name="Aklujkar M."/>
            <person name="Lovley D."/>
            <person name="Richardson P."/>
        </authorList>
    </citation>
    <scope>NUCLEOTIDE SEQUENCE [LARGE SCALE GENOMIC DNA]</scope>
    <source>
        <strain evidence="2 3">Rf4</strain>
    </source>
</reference>
<feature type="domain" description="ChsH2 C-terminal OB-fold" evidence="1">
    <location>
        <begin position="9"/>
        <end position="68"/>
    </location>
</feature>
<dbReference type="Proteomes" id="UP000006695">
    <property type="component" value="Chromosome"/>
</dbReference>
<dbReference type="EMBL" id="CP000698">
    <property type="protein sequence ID" value="ABQ28496.1"/>
    <property type="molecule type" value="Genomic_DNA"/>
</dbReference>
<sequence>MSVSSGGGREMERRGTIYTYSVVHSGIGAFQEITPYVLAVVEENMKKRMARVVGYSDKTAITIGMEVTFLTDDERGNPVYTFG</sequence>
<dbReference type="SUPFAM" id="SSF50249">
    <property type="entry name" value="Nucleic acid-binding proteins"/>
    <property type="match status" value="1"/>
</dbReference>
<dbReference type="InterPro" id="IPR012340">
    <property type="entry name" value="NA-bd_OB-fold"/>
</dbReference>
<organism evidence="2 3">
    <name type="scientific">Geotalea uraniireducens (strain Rf4)</name>
    <name type="common">Geobacter uraniireducens</name>
    <dbReference type="NCBI Taxonomy" id="351605"/>
    <lineage>
        <taxon>Bacteria</taxon>
        <taxon>Pseudomonadati</taxon>
        <taxon>Thermodesulfobacteriota</taxon>
        <taxon>Desulfuromonadia</taxon>
        <taxon>Geobacterales</taxon>
        <taxon>Geobacteraceae</taxon>
        <taxon>Geotalea</taxon>
    </lineage>
</organism>
<dbReference type="Pfam" id="PF01796">
    <property type="entry name" value="OB_ChsH2_C"/>
    <property type="match status" value="1"/>
</dbReference>
<gene>
    <name evidence="2" type="ordered locus">Gura_4353</name>
</gene>
<keyword evidence="3" id="KW-1185">Reference proteome</keyword>
<evidence type="ECO:0000313" key="2">
    <source>
        <dbReference type="EMBL" id="ABQ28496.1"/>
    </source>
</evidence>
<proteinExistence type="predicted"/>
<dbReference type="AlphaFoldDB" id="A5G9M8"/>
<dbReference type="STRING" id="351605.Gura_4353"/>